<evidence type="ECO:0000313" key="2">
    <source>
        <dbReference type="EMBL" id="GGG62975.1"/>
    </source>
</evidence>
<feature type="compositionally biased region" description="Basic and acidic residues" evidence="1">
    <location>
        <begin position="95"/>
        <end position="111"/>
    </location>
</feature>
<protein>
    <submittedName>
        <fullName evidence="2">Uncharacterized protein</fullName>
    </submittedName>
</protein>
<accession>A0A917GZD2</accession>
<organism evidence="2 3">
    <name type="scientific">Edaphobacter dinghuensis</name>
    <dbReference type="NCBI Taxonomy" id="1560005"/>
    <lineage>
        <taxon>Bacteria</taxon>
        <taxon>Pseudomonadati</taxon>
        <taxon>Acidobacteriota</taxon>
        <taxon>Terriglobia</taxon>
        <taxon>Terriglobales</taxon>
        <taxon>Acidobacteriaceae</taxon>
        <taxon>Edaphobacter</taxon>
    </lineage>
</organism>
<evidence type="ECO:0000256" key="1">
    <source>
        <dbReference type="SAM" id="MobiDB-lite"/>
    </source>
</evidence>
<name>A0A917GZD2_9BACT</name>
<dbReference type="RefSeq" id="WP_188552184.1">
    <property type="nucleotide sequence ID" value="NZ_BMGT01000001.1"/>
</dbReference>
<dbReference type="EMBL" id="BMGT01000001">
    <property type="protein sequence ID" value="GGG62975.1"/>
    <property type="molecule type" value="Genomic_DNA"/>
</dbReference>
<comment type="caution">
    <text evidence="2">The sequence shown here is derived from an EMBL/GenBank/DDBJ whole genome shotgun (WGS) entry which is preliminary data.</text>
</comment>
<feature type="region of interest" description="Disordered" evidence="1">
    <location>
        <begin position="1"/>
        <end position="111"/>
    </location>
</feature>
<evidence type="ECO:0000313" key="3">
    <source>
        <dbReference type="Proteomes" id="UP000647241"/>
    </source>
</evidence>
<reference evidence="2" key="1">
    <citation type="journal article" date="2014" name="Int. J. Syst. Evol. Microbiol.">
        <title>Complete genome sequence of Corynebacterium casei LMG S-19264T (=DSM 44701T), isolated from a smear-ripened cheese.</title>
        <authorList>
            <consortium name="US DOE Joint Genome Institute (JGI-PGF)"/>
            <person name="Walter F."/>
            <person name="Albersmeier A."/>
            <person name="Kalinowski J."/>
            <person name="Ruckert C."/>
        </authorList>
    </citation>
    <scope>NUCLEOTIDE SEQUENCE</scope>
    <source>
        <strain evidence="2">CGMCC 1.12997</strain>
    </source>
</reference>
<feature type="compositionally biased region" description="Acidic residues" evidence="1">
    <location>
        <begin position="40"/>
        <end position="94"/>
    </location>
</feature>
<feature type="compositionally biased region" description="Polar residues" evidence="1">
    <location>
        <begin position="20"/>
        <end position="39"/>
    </location>
</feature>
<dbReference type="AlphaFoldDB" id="A0A917GZD2"/>
<sequence length="111" mass="13069">MAISRKRNSSDDDFFKVGQDATTTFDNSPSNPTRYASSENLDDIESEEDELEDEDFDDEEDDEDEEEEEYDDEEDDEDEYEDEEDEEDEDEDGDDHNLAKGPREPSVYRRM</sequence>
<gene>
    <name evidence="2" type="ORF">GCM10011585_00510</name>
</gene>
<reference evidence="2" key="2">
    <citation type="submission" date="2020-09" db="EMBL/GenBank/DDBJ databases">
        <authorList>
            <person name="Sun Q."/>
            <person name="Zhou Y."/>
        </authorList>
    </citation>
    <scope>NUCLEOTIDE SEQUENCE</scope>
    <source>
        <strain evidence="2">CGMCC 1.12997</strain>
    </source>
</reference>
<proteinExistence type="predicted"/>
<dbReference type="Proteomes" id="UP000647241">
    <property type="component" value="Unassembled WGS sequence"/>
</dbReference>
<keyword evidence="3" id="KW-1185">Reference proteome</keyword>